<dbReference type="InterPro" id="IPR004087">
    <property type="entry name" value="KH_dom"/>
</dbReference>
<dbReference type="Gene3D" id="3.30.1370.10">
    <property type="entry name" value="K Homology domain, type 1"/>
    <property type="match status" value="1"/>
</dbReference>
<name>A0A8S1H1D3_9PELO</name>
<dbReference type="EMBL" id="CAJGYM010000006">
    <property type="protein sequence ID" value="CAD6187130.1"/>
    <property type="molecule type" value="Genomic_DNA"/>
</dbReference>
<evidence type="ECO:0000313" key="5">
    <source>
        <dbReference type="Proteomes" id="UP000835052"/>
    </source>
</evidence>
<feature type="domain" description="K Homology" evidence="3">
    <location>
        <begin position="51"/>
        <end position="124"/>
    </location>
</feature>
<evidence type="ECO:0000256" key="2">
    <source>
        <dbReference type="SAM" id="MobiDB-lite"/>
    </source>
</evidence>
<gene>
    <name evidence="4" type="ORF">CAUJ_LOCUS3049</name>
</gene>
<keyword evidence="5" id="KW-1185">Reference proteome</keyword>
<evidence type="ECO:0000313" key="4">
    <source>
        <dbReference type="EMBL" id="CAD6187130.1"/>
    </source>
</evidence>
<dbReference type="Pfam" id="PF00013">
    <property type="entry name" value="KH_1"/>
    <property type="match status" value="1"/>
</dbReference>
<dbReference type="SUPFAM" id="SSF54791">
    <property type="entry name" value="Eukaryotic type KH-domain (KH-domain type I)"/>
    <property type="match status" value="1"/>
</dbReference>
<dbReference type="Proteomes" id="UP000835052">
    <property type="component" value="Unassembled WGS sequence"/>
</dbReference>
<comment type="caution">
    <text evidence="4">The sequence shown here is derived from an EMBL/GenBank/DDBJ whole genome shotgun (WGS) entry which is preliminary data.</text>
</comment>
<dbReference type="InterPro" id="IPR004088">
    <property type="entry name" value="KH_dom_type_1"/>
</dbReference>
<sequence length="140" mass="16315">MQSEGEEQSSESSSSGNRTSGFHSPNGWYLQELRYRNFWRKSHPALQPKDTWQVYEIEVPNTVVGLLIGVKGKTIQELSYRAHVIMTILPHNNPELTADYQVCQLRGERENINRALRFLRQRYPENRFPDLDLKRVVSAL</sequence>
<reference evidence="4" key="1">
    <citation type="submission" date="2020-10" db="EMBL/GenBank/DDBJ databases">
        <authorList>
            <person name="Kikuchi T."/>
        </authorList>
    </citation>
    <scope>NUCLEOTIDE SEQUENCE</scope>
    <source>
        <strain evidence="4">NKZ352</strain>
    </source>
</reference>
<dbReference type="PROSITE" id="PS50084">
    <property type="entry name" value="KH_TYPE_1"/>
    <property type="match status" value="1"/>
</dbReference>
<dbReference type="AlphaFoldDB" id="A0A8S1H1D3"/>
<feature type="region of interest" description="Disordered" evidence="2">
    <location>
        <begin position="1"/>
        <end position="23"/>
    </location>
</feature>
<protein>
    <recommendedName>
        <fullName evidence="3">K Homology domain-containing protein</fullName>
    </recommendedName>
</protein>
<organism evidence="4 5">
    <name type="scientific">Caenorhabditis auriculariae</name>
    <dbReference type="NCBI Taxonomy" id="2777116"/>
    <lineage>
        <taxon>Eukaryota</taxon>
        <taxon>Metazoa</taxon>
        <taxon>Ecdysozoa</taxon>
        <taxon>Nematoda</taxon>
        <taxon>Chromadorea</taxon>
        <taxon>Rhabditida</taxon>
        <taxon>Rhabditina</taxon>
        <taxon>Rhabditomorpha</taxon>
        <taxon>Rhabditoidea</taxon>
        <taxon>Rhabditidae</taxon>
        <taxon>Peloderinae</taxon>
        <taxon>Caenorhabditis</taxon>
    </lineage>
</organism>
<dbReference type="GO" id="GO:0003723">
    <property type="term" value="F:RNA binding"/>
    <property type="evidence" value="ECO:0007669"/>
    <property type="project" value="UniProtKB-UniRule"/>
</dbReference>
<keyword evidence="1" id="KW-0694">RNA-binding</keyword>
<dbReference type="OrthoDB" id="10069557at2759"/>
<dbReference type="SMART" id="SM00322">
    <property type="entry name" value="KH"/>
    <property type="match status" value="1"/>
</dbReference>
<proteinExistence type="predicted"/>
<evidence type="ECO:0000256" key="1">
    <source>
        <dbReference type="PROSITE-ProRule" id="PRU00117"/>
    </source>
</evidence>
<accession>A0A8S1H1D3</accession>
<dbReference type="InterPro" id="IPR036612">
    <property type="entry name" value="KH_dom_type_1_sf"/>
</dbReference>
<evidence type="ECO:0000259" key="3">
    <source>
        <dbReference type="SMART" id="SM00322"/>
    </source>
</evidence>